<dbReference type="GO" id="GO:0006508">
    <property type="term" value="P:proteolysis"/>
    <property type="evidence" value="ECO:0007669"/>
    <property type="project" value="UniProtKB-KW"/>
</dbReference>
<reference evidence="2 3" key="1">
    <citation type="submission" date="2017-02" db="EMBL/GenBank/DDBJ databases">
        <authorList>
            <person name="Peterson S.W."/>
        </authorList>
    </citation>
    <scope>NUCLEOTIDE SEQUENCE [LARGE SCALE GENOMIC DNA]</scope>
    <source>
        <strain evidence="2 3">M1</strain>
    </source>
</reference>
<gene>
    <name evidence="2" type="ORF">SAMN02194393_05117</name>
</gene>
<dbReference type="GO" id="GO:0008233">
    <property type="term" value="F:peptidase activity"/>
    <property type="evidence" value="ECO:0007669"/>
    <property type="project" value="UniProtKB-KW"/>
</dbReference>
<keyword evidence="2" id="KW-0645">Protease</keyword>
<feature type="domain" description="Transglutaminase-like" evidence="1">
    <location>
        <begin position="97"/>
        <end position="153"/>
    </location>
</feature>
<accession>A0A1T5MQ37</accession>
<dbReference type="Pfam" id="PF01841">
    <property type="entry name" value="Transglut_core"/>
    <property type="match status" value="1"/>
</dbReference>
<dbReference type="SUPFAM" id="SSF54001">
    <property type="entry name" value="Cysteine proteinases"/>
    <property type="match status" value="1"/>
</dbReference>
<proteinExistence type="predicted"/>
<dbReference type="RefSeq" id="WP_079495707.1">
    <property type="nucleotide sequence ID" value="NZ_FUZT01000021.1"/>
</dbReference>
<sequence>MAIHNYLEYYSVHGAITSPGPYKYFIEDFPRDIKELCKCINKLMLIDLLTAMGLIVVPKEHLHDSNIRAIQKKLKEIIHRDDSSILNLRCNEKLLLGNCRDLSLLMCSVLRNHRIPARLRSGFATFFVPKKYFDHWICEYWNELEKRWVRVDPWMSQIYYRREILPPELFEGLLSLNYNFHDVTNEYFITGSQAWINCREYGHNPKDYGTYEDFLKGTWFIRDNMIRDLLCLNKIEPLPWDCWGIMGRENSDIKEKELKILDNLAEILNKGNLKGINILQELESLQITDSILKSID</sequence>
<dbReference type="EMBL" id="FUZT01000021">
    <property type="protein sequence ID" value="SKC90123.1"/>
    <property type="molecule type" value="Genomic_DNA"/>
</dbReference>
<dbReference type="InterPro" id="IPR002931">
    <property type="entry name" value="Transglutaminase-like"/>
</dbReference>
<evidence type="ECO:0000313" key="2">
    <source>
        <dbReference type="EMBL" id="SKC90123.1"/>
    </source>
</evidence>
<evidence type="ECO:0000259" key="1">
    <source>
        <dbReference type="Pfam" id="PF01841"/>
    </source>
</evidence>
<dbReference type="InterPro" id="IPR038765">
    <property type="entry name" value="Papain-like_cys_pep_sf"/>
</dbReference>
<evidence type="ECO:0000313" key="3">
    <source>
        <dbReference type="Proteomes" id="UP000190285"/>
    </source>
</evidence>
<dbReference type="STRING" id="36842.SAMN02194393_05117"/>
<dbReference type="AlphaFoldDB" id="A0A1T5MQ37"/>
<dbReference type="Proteomes" id="UP000190285">
    <property type="component" value="Unassembled WGS sequence"/>
</dbReference>
<keyword evidence="2" id="KW-0378">Hydrolase</keyword>
<keyword evidence="3" id="KW-1185">Reference proteome</keyword>
<protein>
    <submittedName>
        <fullName evidence="2">Transglutaminase-like enzymes, putative cysteine proteases</fullName>
    </submittedName>
</protein>
<dbReference type="Gene3D" id="3.10.620.30">
    <property type="match status" value="1"/>
</dbReference>
<organism evidence="2 3">
    <name type="scientific">Maledivibacter halophilus</name>
    <dbReference type="NCBI Taxonomy" id="36842"/>
    <lineage>
        <taxon>Bacteria</taxon>
        <taxon>Bacillati</taxon>
        <taxon>Bacillota</taxon>
        <taxon>Clostridia</taxon>
        <taxon>Peptostreptococcales</taxon>
        <taxon>Caminicellaceae</taxon>
        <taxon>Maledivibacter</taxon>
    </lineage>
</organism>
<dbReference type="OrthoDB" id="148799at2"/>
<name>A0A1T5MQ37_9FIRM</name>